<dbReference type="Proteomes" id="UP000191024">
    <property type="component" value="Chromosome B"/>
</dbReference>
<evidence type="ECO:0000313" key="2">
    <source>
        <dbReference type="EMBL" id="SCU81672.1"/>
    </source>
</evidence>
<dbReference type="GO" id="GO:0007131">
    <property type="term" value="P:reciprocal meiotic recombination"/>
    <property type="evidence" value="ECO:0007669"/>
    <property type="project" value="InterPro"/>
</dbReference>
<dbReference type="EMBL" id="LT598464">
    <property type="protein sequence ID" value="SCU81672.1"/>
    <property type="molecule type" value="Genomic_DNA"/>
</dbReference>
<organism evidence="2 3">
    <name type="scientific">Lachancea mirantina</name>
    <dbReference type="NCBI Taxonomy" id="1230905"/>
    <lineage>
        <taxon>Eukaryota</taxon>
        <taxon>Fungi</taxon>
        <taxon>Dikarya</taxon>
        <taxon>Ascomycota</taxon>
        <taxon>Saccharomycotina</taxon>
        <taxon>Saccharomycetes</taxon>
        <taxon>Saccharomycetales</taxon>
        <taxon>Saccharomycetaceae</taxon>
        <taxon>Lachancea</taxon>
    </lineage>
</organism>
<dbReference type="AlphaFoldDB" id="A0A1G4IX26"/>
<protein>
    <submittedName>
        <fullName evidence="2">LAMI_0B07206g1_1</fullName>
    </submittedName>
</protein>
<feature type="region of interest" description="Disordered" evidence="1">
    <location>
        <begin position="359"/>
        <end position="414"/>
    </location>
</feature>
<feature type="compositionally biased region" description="Basic and acidic residues" evidence="1">
    <location>
        <begin position="386"/>
        <end position="398"/>
    </location>
</feature>
<gene>
    <name evidence="2" type="ORF">LAMI_0B07206G</name>
</gene>
<dbReference type="STRING" id="1230905.A0A1G4IX26"/>
<evidence type="ECO:0000256" key="1">
    <source>
        <dbReference type="SAM" id="MobiDB-lite"/>
    </source>
</evidence>
<sequence>MFTIAEETENFKKVISTGFPDGGGAVLRSLKSELQNVRKGRRITGECLTDIIGAAKSSGTDQYWSVTNGVIRMNQVLGHAGVKVDEFWPQIMNEQLPKNRKFDSQTLDTLLGIILASEGPDTWQPTAFLLRVLKHESDAKLPLLSLLRAKYGLQLGALLTRTHTFHLACLLVEIIAIFAAPSPSTSDAAMPRLWAETSQNEAFFSNPELPLESRRGEILVARFVQRHLGPFSALSAPSLVKFVDFESKTRTLGTKNGCFVQVCGPYMYISSNSGHTWQVKLNATTIAKAKGSANDIEINFKTSFDRAVAAYLKPNTPAHFYDTKQITLRFEGPDKCDSCLKNLQLRRVSEVRTFISLNFSSSNDMPPGDSKTSSDQQEPPSSAVGDSRKISNNREESSMKTSETTSNSASHDGNPVCFDYMPTLANRHGYLTSEESPLVTAQKRKLLRGVSNLDPTNELTALSWEAPSGTNDTTTSVSSVEKFKIPRSAPNKHGAPPYRSTDADAPSTLIGKGDITSLNAIFGKQVQARAHTKLPRRSEDKPTKISKIKSRRRLEATPFASNIPTLQKRCKRETTPSTAGVTALPNNDVSFANATASTNLDCTTLTAVPQPQINYKNPSFTGNPITNKLQEDISKSILDFSKDMANKITIINEELNGKICHDLSDKYQTLFDQLQDSFQNDIAQMSQFVGEIRQLLHLSEDQLIQVIRQKQFL</sequence>
<accession>A0A1G4IX26</accession>
<name>A0A1G4IX26_9SACH</name>
<dbReference type="InterPro" id="IPR012491">
    <property type="entry name" value="Red1/Rec10"/>
</dbReference>
<proteinExistence type="predicted"/>
<evidence type="ECO:0000313" key="3">
    <source>
        <dbReference type="Proteomes" id="UP000191024"/>
    </source>
</evidence>
<dbReference type="Pfam" id="PF07964">
    <property type="entry name" value="Red1"/>
    <property type="match status" value="2"/>
</dbReference>
<reference evidence="2 3" key="1">
    <citation type="submission" date="2016-03" db="EMBL/GenBank/DDBJ databases">
        <authorList>
            <person name="Devillers H."/>
        </authorList>
    </citation>
    <scope>NUCLEOTIDE SEQUENCE [LARGE SCALE GENOMIC DNA]</scope>
    <source>
        <strain evidence="2">CBS 11717</strain>
    </source>
</reference>
<feature type="compositionally biased region" description="Polar residues" evidence="1">
    <location>
        <begin position="359"/>
        <end position="380"/>
    </location>
</feature>
<feature type="compositionally biased region" description="Low complexity" evidence="1">
    <location>
        <begin position="399"/>
        <end position="408"/>
    </location>
</feature>
<keyword evidence="3" id="KW-1185">Reference proteome</keyword>
<dbReference type="OrthoDB" id="3980800at2759"/>